<dbReference type="InterPro" id="IPR050196">
    <property type="entry name" value="Cytochrome_P450_Monoox"/>
</dbReference>
<feature type="compositionally biased region" description="Polar residues" evidence="7">
    <location>
        <begin position="451"/>
        <end position="466"/>
    </location>
</feature>
<dbReference type="InterPro" id="IPR036396">
    <property type="entry name" value="Cyt_P450_sf"/>
</dbReference>
<dbReference type="PRINTS" id="PR00385">
    <property type="entry name" value="P450"/>
</dbReference>
<organism evidence="8 9">
    <name type="scientific">Streptomyces cynarae</name>
    <dbReference type="NCBI Taxonomy" id="2981134"/>
    <lineage>
        <taxon>Bacteria</taxon>
        <taxon>Bacillati</taxon>
        <taxon>Actinomycetota</taxon>
        <taxon>Actinomycetes</taxon>
        <taxon>Kitasatosporales</taxon>
        <taxon>Streptomycetaceae</taxon>
        <taxon>Streptomyces</taxon>
    </lineage>
</organism>
<keyword evidence="9" id="KW-1185">Reference proteome</keyword>
<reference evidence="8" key="1">
    <citation type="submission" date="2022-10" db="EMBL/GenBank/DDBJ databases">
        <authorList>
            <person name="Mo P."/>
        </authorList>
    </citation>
    <scope>NUCLEOTIDE SEQUENCE</scope>
    <source>
        <strain evidence="8">HUAS 13-4</strain>
    </source>
</reference>
<evidence type="ECO:0000313" key="8">
    <source>
        <dbReference type="EMBL" id="UXY18184.1"/>
    </source>
</evidence>
<dbReference type="Proteomes" id="UP001061298">
    <property type="component" value="Chromosome"/>
</dbReference>
<proteinExistence type="inferred from homology"/>
<keyword evidence="3" id="KW-0479">Metal-binding</keyword>
<dbReference type="PRINTS" id="PR00463">
    <property type="entry name" value="EP450I"/>
</dbReference>
<dbReference type="EMBL" id="CP106793">
    <property type="protein sequence ID" value="UXY18184.1"/>
    <property type="molecule type" value="Genomic_DNA"/>
</dbReference>
<evidence type="ECO:0000313" key="9">
    <source>
        <dbReference type="Proteomes" id="UP001061298"/>
    </source>
</evidence>
<dbReference type="SUPFAM" id="SSF48264">
    <property type="entry name" value="Cytochrome P450"/>
    <property type="match status" value="1"/>
</dbReference>
<sequence>MSGSLPETRRVWTVATAPGIFPFVGHGITLFRNPLPFLNSVSSYGDLVEIRLGPQRAWLVCHPELVHRVLMDARTFDKGGPQYDRLRPLMGNGLVTCAHEDHRRQRKLIQPAFHAARIADCARVMGEEAESVLGAWRPGERVDVSGAMLALTTRVTSRFLLSDALDAATVAELRDCLAALVRGLFVRTVVPLAPLFRLPTPANRRYRRAFDRLHAIVDSVIDERRRGRPRDDLLGSLLEAERGHGGAAVTGREIHDQLITLLLTGVESTAMCLGSLFALLPRHPEAERRLHAEVDEVLAEGRPPGQEELTRLVYTRGVVTETLRVYPPGWLFTRTTTKETDLAGVRLPRGTTVLYSPYVLHHDPASFPDPDRFLPERWLPGQSAAVRNGALLPFAAGSRKCVGDAFAMAEATLAVATVARRWRLRPLPGHVEQPRPAATLGPRALEMICESRSQTPPGKPPSQASGTPDKDGAQPFGSPPEVVRIPPGTTTRSPQEFPANGTVTSSPRNRRREGDKHVGGA</sequence>
<evidence type="ECO:0000256" key="3">
    <source>
        <dbReference type="ARBA" id="ARBA00022723"/>
    </source>
</evidence>
<evidence type="ECO:0000256" key="5">
    <source>
        <dbReference type="ARBA" id="ARBA00023004"/>
    </source>
</evidence>
<protein>
    <submittedName>
        <fullName evidence="8">Cytochrome P450</fullName>
    </submittedName>
</protein>
<dbReference type="Pfam" id="PF00067">
    <property type="entry name" value="p450"/>
    <property type="match status" value="1"/>
</dbReference>
<evidence type="ECO:0000256" key="2">
    <source>
        <dbReference type="ARBA" id="ARBA00022617"/>
    </source>
</evidence>
<evidence type="ECO:0000256" key="1">
    <source>
        <dbReference type="ARBA" id="ARBA00010617"/>
    </source>
</evidence>
<evidence type="ECO:0000256" key="4">
    <source>
        <dbReference type="ARBA" id="ARBA00023002"/>
    </source>
</evidence>
<evidence type="ECO:0000256" key="6">
    <source>
        <dbReference type="ARBA" id="ARBA00023033"/>
    </source>
</evidence>
<evidence type="ECO:0000256" key="7">
    <source>
        <dbReference type="SAM" id="MobiDB-lite"/>
    </source>
</evidence>
<dbReference type="PANTHER" id="PTHR24291">
    <property type="entry name" value="CYTOCHROME P450 FAMILY 4"/>
    <property type="match status" value="1"/>
</dbReference>
<feature type="compositionally biased region" description="Basic and acidic residues" evidence="7">
    <location>
        <begin position="512"/>
        <end position="521"/>
    </location>
</feature>
<keyword evidence="4" id="KW-0560">Oxidoreductase</keyword>
<keyword evidence="2" id="KW-0349">Heme</keyword>
<dbReference type="RefSeq" id="WP_263228423.1">
    <property type="nucleotide sequence ID" value="NZ_CP106793.1"/>
</dbReference>
<gene>
    <name evidence="8" type="ORF">N8I84_05175</name>
</gene>
<dbReference type="PANTHER" id="PTHR24291:SF50">
    <property type="entry name" value="BIFUNCTIONAL ALBAFLAVENONE MONOOXYGENASE_TERPENE SYNTHASE"/>
    <property type="match status" value="1"/>
</dbReference>
<keyword evidence="6" id="KW-0503">Monooxygenase</keyword>
<dbReference type="CDD" id="cd11049">
    <property type="entry name" value="CYP170A1-like"/>
    <property type="match status" value="1"/>
</dbReference>
<name>A0ABY6DUZ0_9ACTN</name>
<comment type="similarity">
    <text evidence="1">Belongs to the cytochrome P450 family.</text>
</comment>
<accession>A0ABY6DUZ0</accession>
<dbReference type="Gene3D" id="1.10.630.10">
    <property type="entry name" value="Cytochrome P450"/>
    <property type="match status" value="1"/>
</dbReference>
<keyword evidence="5" id="KW-0408">Iron</keyword>
<feature type="region of interest" description="Disordered" evidence="7">
    <location>
        <begin position="451"/>
        <end position="521"/>
    </location>
</feature>
<dbReference type="InterPro" id="IPR001128">
    <property type="entry name" value="Cyt_P450"/>
</dbReference>
<dbReference type="InterPro" id="IPR002401">
    <property type="entry name" value="Cyt_P450_E_grp-I"/>
</dbReference>